<dbReference type="AlphaFoldDB" id="A0AA88J082"/>
<evidence type="ECO:0000256" key="1">
    <source>
        <dbReference type="SAM" id="MobiDB-lite"/>
    </source>
</evidence>
<keyword evidence="3" id="KW-1185">Reference proteome</keyword>
<evidence type="ECO:0000313" key="3">
    <source>
        <dbReference type="Proteomes" id="UP001187192"/>
    </source>
</evidence>
<proteinExistence type="predicted"/>
<feature type="region of interest" description="Disordered" evidence="1">
    <location>
        <begin position="56"/>
        <end position="79"/>
    </location>
</feature>
<accession>A0AA88J082</accession>
<dbReference type="Proteomes" id="UP001187192">
    <property type="component" value="Unassembled WGS sequence"/>
</dbReference>
<gene>
    <name evidence="2" type="ORF">TIFTF001_027793</name>
</gene>
<name>A0AA88J082_FICCA</name>
<comment type="caution">
    <text evidence="2">The sequence shown here is derived from an EMBL/GenBank/DDBJ whole genome shotgun (WGS) entry which is preliminary data.</text>
</comment>
<sequence>MMKMFWINIAKQVSTGSSPPTFVADCISRAIRAESWNNQDKEARAHIFKVKKEEKAMLKQSQPKQIQEFYPKGQTNNSS</sequence>
<reference evidence="2" key="1">
    <citation type="submission" date="2023-07" db="EMBL/GenBank/DDBJ databases">
        <title>draft genome sequence of fig (Ficus carica).</title>
        <authorList>
            <person name="Takahashi T."/>
            <person name="Nishimura K."/>
        </authorList>
    </citation>
    <scope>NUCLEOTIDE SEQUENCE</scope>
</reference>
<evidence type="ECO:0000313" key="2">
    <source>
        <dbReference type="EMBL" id="GMN58700.1"/>
    </source>
</evidence>
<organism evidence="2 3">
    <name type="scientific">Ficus carica</name>
    <name type="common">Common fig</name>
    <dbReference type="NCBI Taxonomy" id="3494"/>
    <lineage>
        <taxon>Eukaryota</taxon>
        <taxon>Viridiplantae</taxon>
        <taxon>Streptophyta</taxon>
        <taxon>Embryophyta</taxon>
        <taxon>Tracheophyta</taxon>
        <taxon>Spermatophyta</taxon>
        <taxon>Magnoliopsida</taxon>
        <taxon>eudicotyledons</taxon>
        <taxon>Gunneridae</taxon>
        <taxon>Pentapetalae</taxon>
        <taxon>rosids</taxon>
        <taxon>fabids</taxon>
        <taxon>Rosales</taxon>
        <taxon>Moraceae</taxon>
        <taxon>Ficeae</taxon>
        <taxon>Ficus</taxon>
    </lineage>
</organism>
<dbReference type="EMBL" id="BTGU01000080">
    <property type="protein sequence ID" value="GMN58700.1"/>
    <property type="molecule type" value="Genomic_DNA"/>
</dbReference>
<protein>
    <submittedName>
        <fullName evidence="2">Uncharacterized protein</fullName>
    </submittedName>
</protein>